<evidence type="ECO:0000313" key="2">
    <source>
        <dbReference type="Proteomes" id="UP000784286"/>
    </source>
</evidence>
<sequence>MNSSLNVGDFHTIRSQEELLEFVSESDASVNGLLDIDFSAYTLLLGKESSRNVPECSYAFYQEGGTYHLDVEIRPTLAPAATVFEYGVLVEKLPQNAQVICSVTKK</sequence>
<name>A0A948X777_9BACT</name>
<reference evidence="1" key="1">
    <citation type="journal article" date="2021" name="PeerJ">
        <title>Extensive microbial diversity within the chicken gut microbiome revealed by metagenomics and culture.</title>
        <authorList>
            <person name="Gilroy R."/>
            <person name="Ravi A."/>
            <person name="Getino M."/>
            <person name="Pursley I."/>
            <person name="Horton D.L."/>
            <person name="Alikhan N.F."/>
            <person name="Baker D."/>
            <person name="Gharbi K."/>
            <person name="Hall N."/>
            <person name="Watson M."/>
            <person name="Adriaenssens E.M."/>
            <person name="Foster-Nyarko E."/>
            <person name="Jarju S."/>
            <person name="Secka A."/>
            <person name="Antonio M."/>
            <person name="Oren A."/>
            <person name="Chaudhuri R.R."/>
            <person name="La Ragione R."/>
            <person name="Hildebrand F."/>
            <person name="Pallen M.J."/>
        </authorList>
    </citation>
    <scope>NUCLEOTIDE SEQUENCE</scope>
    <source>
        <strain evidence="1">8470</strain>
    </source>
</reference>
<dbReference type="EMBL" id="JAHLFJ010000075">
    <property type="protein sequence ID" value="MBU3856438.1"/>
    <property type="molecule type" value="Genomic_DNA"/>
</dbReference>
<protein>
    <submittedName>
        <fullName evidence="1">Uncharacterized protein</fullName>
    </submittedName>
</protein>
<gene>
    <name evidence="1" type="ORF">H9928_07790</name>
</gene>
<reference evidence="1" key="2">
    <citation type="submission" date="2021-04" db="EMBL/GenBank/DDBJ databases">
        <authorList>
            <person name="Gilroy R."/>
        </authorList>
    </citation>
    <scope>NUCLEOTIDE SEQUENCE</scope>
    <source>
        <strain evidence="1">8470</strain>
    </source>
</reference>
<dbReference type="AlphaFoldDB" id="A0A948X777"/>
<accession>A0A948X777</accession>
<comment type="caution">
    <text evidence="1">The sequence shown here is derived from an EMBL/GenBank/DDBJ whole genome shotgun (WGS) entry which is preliminary data.</text>
</comment>
<organism evidence="1 2">
    <name type="scientific">Candidatus Phocaeicola excrementipullorum</name>
    <dbReference type="NCBI Taxonomy" id="2838731"/>
    <lineage>
        <taxon>Bacteria</taxon>
        <taxon>Pseudomonadati</taxon>
        <taxon>Bacteroidota</taxon>
        <taxon>Bacteroidia</taxon>
        <taxon>Bacteroidales</taxon>
        <taxon>Bacteroidaceae</taxon>
        <taxon>Phocaeicola</taxon>
    </lineage>
</organism>
<proteinExistence type="predicted"/>
<dbReference type="Proteomes" id="UP000784286">
    <property type="component" value="Unassembled WGS sequence"/>
</dbReference>
<evidence type="ECO:0000313" key="1">
    <source>
        <dbReference type="EMBL" id="MBU3856438.1"/>
    </source>
</evidence>